<reference evidence="4" key="2">
    <citation type="submission" date="2023-05" db="EMBL/GenBank/DDBJ databases">
        <authorList>
            <person name="Schelkunov M.I."/>
        </authorList>
    </citation>
    <scope>NUCLEOTIDE SEQUENCE</scope>
    <source>
        <strain evidence="4">Hsosn_3</strain>
        <tissue evidence="4">Leaf</tissue>
    </source>
</reference>
<dbReference type="Pfam" id="PF03108">
    <property type="entry name" value="DBD_Tnp_Mut"/>
    <property type="match status" value="1"/>
</dbReference>
<dbReference type="EMBL" id="JAUIZM010000004">
    <property type="protein sequence ID" value="KAK1388475.1"/>
    <property type="molecule type" value="Genomic_DNA"/>
</dbReference>
<evidence type="ECO:0008006" key="6">
    <source>
        <dbReference type="Google" id="ProtNLM"/>
    </source>
</evidence>
<evidence type="ECO:0000259" key="2">
    <source>
        <dbReference type="Pfam" id="PF03108"/>
    </source>
</evidence>
<proteinExistence type="predicted"/>
<feature type="domain" description="Transposase MuDR plant" evidence="2">
    <location>
        <begin position="214"/>
        <end position="279"/>
    </location>
</feature>
<organism evidence="4 5">
    <name type="scientific">Heracleum sosnowskyi</name>
    <dbReference type="NCBI Taxonomy" id="360622"/>
    <lineage>
        <taxon>Eukaryota</taxon>
        <taxon>Viridiplantae</taxon>
        <taxon>Streptophyta</taxon>
        <taxon>Embryophyta</taxon>
        <taxon>Tracheophyta</taxon>
        <taxon>Spermatophyta</taxon>
        <taxon>Magnoliopsida</taxon>
        <taxon>eudicotyledons</taxon>
        <taxon>Gunneridae</taxon>
        <taxon>Pentapetalae</taxon>
        <taxon>asterids</taxon>
        <taxon>campanulids</taxon>
        <taxon>Apiales</taxon>
        <taxon>Apiaceae</taxon>
        <taxon>Apioideae</taxon>
        <taxon>apioid superclade</taxon>
        <taxon>Tordylieae</taxon>
        <taxon>Tordyliinae</taxon>
        <taxon>Heracleum</taxon>
    </lineage>
</organism>
<reference evidence="4" key="1">
    <citation type="submission" date="2023-02" db="EMBL/GenBank/DDBJ databases">
        <title>Genome of toxic invasive species Heracleum sosnowskyi carries increased number of genes despite the absence of recent whole-genome duplications.</title>
        <authorList>
            <person name="Schelkunov M."/>
            <person name="Shtratnikova V."/>
            <person name="Makarenko M."/>
            <person name="Klepikova A."/>
            <person name="Omelchenko D."/>
            <person name="Novikova G."/>
            <person name="Obukhova E."/>
            <person name="Bogdanov V."/>
            <person name="Penin A."/>
            <person name="Logacheva M."/>
        </authorList>
    </citation>
    <scope>NUCLEOTIDE SEQUENCE</scope>
    <source>
        <strain evidence="4">Hsosn_3</strain>
        <tissue evidence="4">Leaf</tissue>
    </source>
</reference>
<accession>A0AAD8IMM8</accession>
<feature type="region of interest" description="Disordered" evidence="1">
    <location>
        <begin position="130"/>
        <end position="151"/>
    </location>
</feature>
<dbReference type="InterPro" id="IPR004332">
    <property type="entry name" value="Transposase_MuDR"/>
</dbReference>
<dbReference type="PANTHER" id="PTHR31973:SF195">
    <property type="entry name" value="MUDR FAMILY TRANSPOSASE"/>
    <property type="match status" value="1"/>
</dbReference>
<evidence type="ECO:0000313" key="5">
    <source>
        <dbReference type="Proteomes" id="UP001237642"/>
    </source>
</evidence>
<comment type="caution">
    <text evidence="4">The sequence shown here is derived from an EMBL/GenBank/DDBJ whole genome shotgun (WGS) entry which is preliminary data.</text>
</comment>
<name>A0AAD8IMM8_9APIA</name>
<dbReference type="PANTHER" id="PTHR31973">
    <property type="entry name" value="POLYPROTEIN, PUTATIVE-RELATED"/>
    <property type="match status" value="1"/>
</dbReference>
<evidence type="ECO:0000259" key="3">
    <source>
        <dbReference type="Pfam" id="PF10551"/>
    </source>
</evidence>
<feature type="compositionally biased region" description="Low complexity" evidence="1">
    <location>
        <begin position="132"/>
        <end position="151"/>
    </location>
</feature>
<sequence length="488" mass="55762">MASGSKFVMGWLYCDGNIVNNSVIGSMYDKDPIRFVKLLFNLNFRGLLDLLYAKLFIDPNLYKLRVLRRVMNSTTNKFGIAPIVDDDDVDYLFESLDGLGSKTHVELYVEKIPIGLSESSNDMVQCSKIGESSENTSTSHNSRSVQFSENISSDSSSRSLYMNRVDGEGNSRGSSEFRDDDIPYYRSFDGSLMVISYQEPVMQNVGDLHSPAELRKGMVFETKEELLEAVKRVHISNHQEFEVVRSDVLTWYVECKLTSTGCPWRMRARKRTTHNFFEIMDTNGPHNCLNQLISQDHRNLNCSNIAEIITSLIAADPSVSDKVLLSTILKEYGYTPSKKKLRDARRIATNSVYGSWEQSYQKLPLFLNALQRSNPGTYVDWYFKEHDLGQPISEVVKFKRVFWTFHPCIDAFAHCIPVLQIDGTHLYAKYKGVLLTATTVDGFYHFLPVAFAIVEGENIGSWTWFMERVRRIVAPNRTWVCVISDRHA</sequence>
<protein>
    <recommendedName>
        <fullName evidence="6">Transposase</fullName>
    </recommendedName>
</protein>
<dbReference type="InterPro" id="IPR018289">
    <property type="entry name" value="MULE_transposase_dom"/>
</dbReference>
<evidence type="ECO:0000313" key="4">
    <source>
        <dbReference type="EMBL" id="KAK1388475.1"/>
    </source>
</evidence>
<gene>
    <name evidence="4" type="ORF">POM88_016653</name>
</gene>
<dbReference type="Pfam" id="PF10551">
    <property type="entry name" value="MULE"/>
    <property type="match status" value="1"/>
</dbReference>
<dbReference type="AlphaFoldDB" id="A0AAD8IMM8"/>
<feature type="domain" description="MULE transposase" evidence="3">
    <location>
        <begin position="418"/>
        <end position="487"/>
    </location>
</feature>
<keyword evidence="5" id="KW-1185">Reference proteome</keyword>
<evidence type="ECO:0000256" key="1">
    <source>
        <dbReference type="SAM" id="MobiDB-lite"/>
    </source>
</evidence>
<dbReference type="Proteomes" id="UP001237642">
    <property type="component" value="Unassembled WGS sequence"/>
</dbReference>